<dbReference type="InterPro" id="IPR002716">
    <property type="entry name" value="PIN_dom"/>
</dbReference>
<dbReference type="Gene3D" id="3.40.50.1010">
    <property type="entry name" value="5'-nuclease"/>
    <property type="match status" value="1"/>
</dbReference>
<dbReference type="SUPFAM" id="SSF88723">
    <property type="entry name" value="PIN domain-like"/>
    <property type="match status" value="1"/>
</dbReference>
<proteinExistence type="predicted"/>
<comment type="caution">
    <text evidence="2">The sequence shown here is derived from an EMBL/GenBank/DDBJ whole genome shotgun (WGS) entry which is preliminary data.</text>
</comment>
<dbReference type="Pfam" id="PF01850">
    <property type="entry name" value="PIN"/>
    <property type="match status" value="1"/>
</dbReference>
<accession>A0A1E5QL09</accession>
<dbReference type="RefSeq" id="WP_069966970.1">
    <property type="nucleotide sequence ID" value="NZ_CM124774.1"/>
</dbReference>
<reference evidence="2" key="1">
    <citation type="submission" date="2016-09" db="EMBL/GenBank/DDBJ databases">
        <title>Draft genome of thermotolerant cyanobacterium Desertifilum sp. strain IPPAS B-1220.</title>
        <authorList>
            <person name="Sinetova M.A."/>
            <person name="Bolakhan K."/>
            <person name="Zayadan B.K."/>
            <person name="Mironov K.S."/>
            <person name="Ustinova V."/>
            <person name="Kupriyanova E.V."/>
            <person name="Sidorov R.A."/>
            <person name="Skrypnik A.N."/>
            <person name="Gogoleva N.E."/>
            <person name="Gogolev Y.V."/>
            <person name="Los D.A."/>
        </authorList>
    </citation>
    <scope>NUCLEOTIDE SEQUENCE [LARGE SCALE GENOMIC DNA]</scope>
    <source>
        <strain evidence="2">IPPAS B-1220</strain>
    </source>
</reference>
<dbReference type="OrthoDB" id="7062868at2"/>
<evidence type="ECO:0000259" key="1">
    <source>
        <dbReference type="Pfam" id="PF01850"/>
    </source>
</evidence>
<organism evidence="2">
    <name type="scientific">Desertifilum tharense IPPAS B-1220</name>
    <dbReference type="NCBI Taxonomy" id="1781255"/>
    <lineage>
        <taxon>Bacteria</taxon>
        <taxon>Bacillati</taxon>
        <taxon>Cyanobacteriota</taxon>
        <taxon>Cyanophyceae</taxon>
        <taxon>Desertifilales</taxon>
        <taxon>Desertifilaceae</taxon>
        <taxon>Desertifilum</taxon>
    </lineage>
</organism>
<dbReference type="STRING" id="1781255.BH720_09580"/>
<evidence type="ECO:0000313" key="2">
    <source>
        <dbReference type="EMBL" id="OEJ75366.1"/>
    </source>
</evidence>
<dbReference type="InterPro" id="IPR029060">
    <property type="entry name" value="PIN-like_dom_sf"/>
</dbReference>
<feature type="domain" description="PIN" evidence="1">
    <location>
        <begin position="4"/>
        <end position="128"/>
    </location>
</feature>
<gene>
    <name evidence="2" type="ORF">BH720_09580</name>
</gene>
<dbReference type="EMBL" id="MJGC01000051">
    <property type="protein sequence ID" value="OEJ75366.1"/>
    <property type="molecule type" value="Genomic_DNA"/>
</dbReference>
<dbReference type="AlphaFoldDB" id="A0A1E5QL09"/>
<protein>
    <submittedName>
        <fullName evidence="2">Twitching motility protein PilT</fullName>
    </submittedName>
</protein>
<sequence length="150" mass="16828">MTQYLLDTNIILRFTNPSDAQHQLVTETISLLLSRGDECYLTAQVLVELWVVATRPIDVNGLGWSTEQTRAIINQLLERFPLINETPQIFPTWLNLVTEHQVMGKRTHDVRIVAVMLGSGINHILTLNPTDFTGLPGIAIALPQDMIGDR</sequence>
<name>A0A1E5QL09_9CYAN</name>